<evidence type="ECO:0000313" key="4">
    <source>
        <dbReference type="Proteomes" id="UP000094053"/>
    </source>
</evidence>
<accession>A0A1E3RMU2</accession>
<feature type="transmembrane region" description="Helical" evidence="2">
    <location>
        <begin position="120"/>
        <end position="144"/>
    </location>
</feature>
<keyword evidence="4" id="KW-1185">Reference proteome</keyword>
<dbReference type="Proteomes" id="UP000094053">
    <property type="component" value="Unassembled WGS sequence"/>
</dbReference>
<proteinExistence type="predicted"/>
<evidence type="ECO:0000256" key="1">
    <source>
        <dbReference type="SAM" id="MobiDB-lite"/>
    </source>
</evidence>
<feature type="transmembrane region" description="Helical" evidence="2">
    <location>
        <begin position="78"/>
        <end position="100"/>
    </location>
</feature>
<organism evidence="3 4">
    <name type="scientific">Mycolicibacterium flavescens</name>
    <name type="common">Mycobacterium flavescens</name>
    <dbReference type="NCBI Taxonomy" id="1776"/>
    <lineage>
        <taxon>Bacteria</taxon>
        <taxon>Bacillati</taxon>
        <taxon>Actinomycetota</taxon>
        <taxon>Actinomycetes</taxon>
        <taxon>Mycobacteriales</taxon>
        <taxon>Mycobacteriaceae</taxon>
        <taxon>Mycolicibacterium</taxon>
    </lineage>
</organism>
<keyword evidence="2" id="KW-1133">Transmembrane helix</keyword>
<feature type="transmembrane region" description="Helical" evidence="2">
    <location>
        <begin position="184"/>
        <end position="206"/>
    </location>
</feature>
<dbReference type="RefSeq" id="WP_069412950.1">
    <property type="nucleotide sequence ID" value="NZ_JACKUL010000024.1"/>
</dbReference>
<reference evidence="4" key="1">
    <citation type="submission" date="2016-09" db="EMBL/GenBank/DDBJ databases">
        <authorList>
            <person name="Greninger A.L."/>
            <person name="Jerome K.R."/>
            <person name="Mcnair B."/>
            <person name="Wallis C."/>
            <person name="Fang F."/>
        </authorList>
    </citation>
    <scope>NUCLEOTIDE SEQUENCE [LARGE SCALE GENOMIC DNA]</scope>
    <source>
        <strain evidence="4">M6</strain>
    </source>
</reference>
<protein>
    <recommendedName>
        <fullName evidence="5">Integral membrane protein</fullName>
    </recommendedName>
</protein>
<feature type="region of interest" description="Disordered" evidence="1">
    <location>
        <begin position="209"/>
        <end position="243"/>
    </location>
</feature>
<name>A0A1E3RMU2_MYCFV</name>
<evidence type="ECO:0008006" key="5">
    <source>
        <dbReference type="Google" id="ProtNLM"/>
    </source>
</evidence>
<evidence type="ECO:0000313" key="3">
    <source>
        <dbReference type="EMBL" id="ODQ91215.1"/>
    </source>
</evidence>
<sequence>MERRVPIAAGVTFAVLYGVALATVPPLPRIGESGLAVVAHINDNATAMRTQALLVAFAALALVVVLSHVRSRLAGAYAYMFTIGSALVLTKITVATWFTAGLALHPSELGSATARTLADVVSMSMPILTVANIMVAAPVLLAANEGRFPRWVGIAAAVFTVEQLIETITIIGPPGSFISPGGPMNIYLGGPLFVAFFLALGVALSLPEDGGEDTDADTLDAPTDAPDETGTGPDAPADESSER</sequence>
<dbReference type="AlphaFoldDB" id="A0A1E3RMU2"/>
<dbReference type="EMBL" id="MIHA01000004">
    <property type="protein sequence ID" value="ODQ91215.1"/>
    <property type="molecule type" value="Genomic_DNA"/>
</dbReference>
<feature type="transmembrane region" description="Helical" evidence="2">
    <location>
        <begin position="46"/>
        <end position="66"/>
    </location>
</feature>
<feature type="compositionally biased region" description="Acidic residues" evidence="1">
    <location>
        <begin position="209"/>
        <end position="218"/>
    </location>
</feature>
<comment type="caution">
    <text evidence="3">The sequence shown here is derived from an EMBL/GenBank/DDBJ whole genome shotgun (WGS) entry which is preliminary data.</text>
</comment>
<gene>
    <name evidence="3" type="ORF">BHQ18_07465</name>
</gene>
<dbReference type="STRING" id="1776.BHQ18_07465"/>
<evidence type="ECO:0000256" key="2">
    <source>
        <dbReference type="SAM" id="Phobius"/>
    </source>
</evidence>
<keyword evidence="2" id="KW-0472">Membrane</keyword>
<feature type="transmembrane region" description="Helical" evidence="2">
    <location>
        <begin position="151"/>
        <end position="172"/>
    </location>
</feature>
<keyword evidence="2" id="KW-0812">Transmembrane</keyword>